<dbReference type="PANTHER" id="PTHR30411:SF1">
    <property type="entry name" value="CYTOPLASMIC PROTEIN"/>
    <property type="match status" value="1"/>
</dbReference>
<protein>
    <submittedName>
        <fullName evidence="2">YbaK/EbsC family protein</fullName>
    </submittedName>
</protein>
<sequence length="164" mass="17653">MQDAISPWEGSDPVARVEKALRERGYAGTVLRSEATIFTVDDAARAIGAHPEEILKTIVLVADGKPLLALMRGPNRIHTGKVKRFLGARKVSMASPEVVYGLSGFRIGGVAPVGYPQELPALLDEDLFLHDTVWAAAGTDHAFFPVAPVELQRLTGGEVADIRQ</sequence>
<dbReference type="SUPFAM" id="SSF55826">
    <property type="entry name" value="YbaK/ProRS associated domain"/>
    <property type="match status" value="1"/>
</dbReference>
<dbReference type="AlphaFoldDB" id="A0A9Q7AB47"/>
<organism evidence="2 3">
    <name type="scientific">Aminithiophilus ramosus</name>
    <dbReference type="NCBI Taxonomy" id="3029084"/>
    <lineage>
        <taxon>Bacteria</taxon>
        <taxon>Thermotogati</taxon>
        <taxon>Synergistota</taxon>
        <taxon>Synergistia</taxon>
        <taxon>Synergistales</taxon>
        <taxon>Aminithiophilaceae</taxon>
        <taxon>Aminithiophilus</taxon>
    </lineage>
</organism>
<dbReference type="Gene3D" id="3.90.960.10">
    <property type="entry name" value="YbaK/aminoacyl-tRNA synthetase-associated domain"/>
    <property type="match status" value="1"/>
</dbReference>
<evidence type="ECO:0000313" key="2">
    <source>
        <dbReference type="EMBL" id="QTX33645.1"/>
    </source>
</evidence>
<gene>
    <name evidence="2" type="ORF">KAR29_02415</name>
</gene>
<reference evidence="3" key="1">
    <citation type="submission" date="2021-04" db="EMBL/GenBank/DDBJ databases">
        <title>A novel Synergistetes isolate from a pyrite-forming mixed culture.</title>
        <authorList>
            <person name="Bunk B."/>
            <person name="Sproer C."/>
            <person name="Spring S."/>
            <person name="Pester M."/>
        </authorList>
    </citation>
    <scope>NUCLEOTIDE SEQUENCE [LARGE SCALE GENOMIC DNA]</scope>
    <source>
        <strain evidence="3">J.5.4.2-T.3.5.2</strain>
    </source>
</reference>
<proteinExistence type="predicted"/>
<accession>A0A9Q7AB47</accession>
<name>A0A9Q7AB47_9BACT</name>
<keyword evidence="3" id="KW-1185">Reference proteome</keyword>
<dbReference type="InterPro" id="IPR007214">
    <property type="entry name" value="YbaK/aa-tRNA-synth-assoc-dom"/>
</dbReference>
<dbReference type="PANTHER" id="PTHR30411">
    <property type="entry name" value="CYTOPLASMIC PROTEIN"/>
    <property type="match status" value="1"/>
</dbReference>
<dbReference type="CDD" id="cd04333">
    <property type="entry name" value="ProX_deacylase"/>
    <property type="match status" value="1"/>
</dbReference>
<dbReference type="Proteomes" id="UP000671879">
    <property type="component" value="Chromosome"/>
</dbReference>
<dbReference type="InterPro" id="IPR036754">
    <property type="entry name" value="YbaK/aa-tRNA-synt-asso_dom_sf"/>
</dbReference>
<dbReference type="Pfam" id="PF04073">
    <property type="entry name" value="tRNA_edit"/>
    <property type="match status" value="1"/>
</dbReference>
<feature type="domain" description="YbaK/aminoacyl-tRNA synthetase-associated" evidence="1">
    <location>
        <begin position="36"/>
        <end position="154"/>
    </location>
</feature>
<dbReference type="KEGG" id="aram:KAR29_02415"/>
<evidence type="ECO:0000313" key="3">
    <source>
        <dbReference type="Proteomes" id="UP000671879"/>
    </source>
</evidence>
<dbReference type="EMBL" id="CP072943">
    <property type="protein sequence ID" value="QTX33645.1"/>
    <property type="molecule type" value="Genomic_DNA"/>
</dbReference>
<evidence type="ECO:0000259" key="1">
    <source>
        <dbReference type="Pfam" id="PF04073"/>
    </source>
</evidence>
<dbReference type="GO" id="GO:0002161">
    <property type="term" value="F:aminoacyl-tRNA deacylase activity"/>
    <property type="evidence" value="ECO:0007669"/>
    <property type="project" value="InterPro"/>
</dbReference>